<evidence type="ECO:0000256" key="1">
    <source>
        <dbReference type="SAM" id="MobiDB-lite"/>
    </source>
</evidence>
<name>A0A1M2VJW7_TRAPU</name>
<evidence type="ECO:0000313" key="3">
    <source>
        <dbReference type="Proteomes" id="UP000184267"/>
    </source>
</evidence>
<sequence length="241" mass="27078">MADFYIHRGPYRPRQNLDDSEYVRVPMWVRIILDGPQKRLAVRSCIQSLRCSHLTVTASQMVIPTCDRIDLHPGLFKHWVPAIQGPAVTRCEGTDEQREQMLHIALAIHAFTEGFPGVDPDDYHHFIGRVVEAALSVEPDERAEGRIEELVEWLHSELPQTLFYGDHIPAVMEEEFETPLVYKLATGKITIPVFSRWSAPRQVEDAPDPVTIGDSEDVDDNASTGSSGSMPPLVDHVSDSD</sequence>
<dbReference type="STRING" id="154538.A0A1M2VJW7"/>
<dbReference type="EMBL" id="MNAD01001107">
    <property type="protein sequence ID" value="OJT07895.1"/>
    <property type="molecule type" value="Genomic_DNA"/>
</dbReference>
<gene>
    <name evidence="2" type="ORF">TRAPUB_1211</name>
</gene>
<organism evidence="2 3">
    <name type="scientific">Trametes pubescens</name>
    <name type="common">White-rot fungus</name>
    <dbReference type="NCBI Taxonomy" id="154538"/>
    <lineage>
        <taxon>Eukaryota</taxon>
        <taxon>Fungi</taxon>
        <taxon>Dikarya</taxon>
        <taxon>Basidiomycota</taxon>
        <taxon>Agaricomycotina</taxon>
        <taxon>Agaricomycetes</taxon>
        <taxon>Polyporales</taxon>
        <taxon>Polyporaceae</taxon>
        <taxon>Trametes</taxon>
    </lineage>
</organism>
<dbReference type="OrthoDB" id="2756251at2759"/>
<accession>A0A1M2VJW7</accession>
<reference evidence="2 3" key="1">
    <citation type="submission" date="2016-10" db="EMBL/GenBank/DDBJ databases">
        <title>Genome sequence of the basidiomycete white-rot fungus Trametes pubescens.</title>
        <authorList>
            <person name="Makela M.R."/>
            <person name="Granchi Z."/>
            <person name="Peng M."/>
            <person name="De Vries R.P."/>
            <person name="Grigoriev I."/>
            <person name="Riley R."/>
            <person name="Hilden K."/>
        </authorList>
    </citation>
    <scope>NUCLEOTIDE SEQUENCE [LARGE SCALE GENOMIC DNA]</scope>
    <source>
        <strain evidence="2 3">FBCC735</strain>
    </source>
</reference>
<evidence type="ECO:0000313" key="2">
    <source>
        <dbReference type="EMBL" id="OJT07895.1"/>
    </source>
</evidence>
<proteinExistence type="predicted"/>
<dbReference type="Proteomes" id="UP000184267">
    <property type="component" value="Unassembled WGS sequence"/>
</dbReference>
<keyword evidence="3" id="KW-1185">Reference proteome</keyword>
<protein>
    <submittedName>
        <fullName evidence="2">Uncharacterized protein</fullName>
    </submittedName>
</protein>
<feature type="region of interest" description="Disordered" evidence="1">
    <location>
        <begin position="202"/>
        <end position="241"/>
    </location>
</feature>
<comment type="caution">
    <text evidence="2">The sequence shown here is derived from an EMBL/GenBank/DDBJ whole genome shotgun (WGS) entry which is preliminary data.</text>
</comment>
<dbReference type="AlphaFoldDB" id="A0A1M2VJW7"/>